<evidence type="ECO:0000256" key="2">
    <source>
        <dbReference type="ARBA" id="ARBA00023012"/>
    </source>
</evidence>
<dbReference type="CDD" id="cd00088">
    <property type="entry name" value="HPT"/>
    <property type="match status" value="1"/>
</dbReference>
<dbReference type="InterPro" id="IPR037052">
    <property type="entry name" value="CheA-like_P2_sf"/>
</dbReference>
<reference evidence="5" key="1">
    <citation type="journal article" date="2015" name="Nature">
        <title>Complex archaea that bridge the gap between prokaryotes and eukaryotes.</title>
        <authorList>
            <person name="Spang A."/>
            <person name="Saw J.H."/>
            <person name="Jorgensen S.L."/>
            <person name="Zaremba-Niedzwiedzka K."/>
            <person name="Martijn J."/>
            <person name="Lind A.E."/>
            <person name="van Eijk R."/>
            <person name="Schleper C."/>
            <person name="Guy L."/>
            <person name="Ettema T.J."/>
        </authorList>
    </citation>
    <scope>NUCLEOTIDE SEQUENCE</scope>
</reference>
<evidence type="ECO:0000256" key="3">
    <source>
        <dbReference type="SAM" id="Coils"/>
    </source>
</evidence>
<feature type="coiled-coil region" evidence="3">
    <location>
        <begin position="4"/>
        <end position="31"/>
    </location>
</feature>
<keyword evidence="3" id="KW-0175">Coiled coil</keyword>
<dbReference type="EMBL" id="LAZR01024564">
    <property type="protein sequence ID" value="KKL74714.1"/>
    <property type="molecule type" value="Genomic_DNA"/>
</dbReference>
<feature type="non-terminal residue" evidence="5">
    <location>
        <position position="227"/>
    </location>
</feature>
<comment type="caution">
    <text evidence="5">The sequence shown here is derived from an EMBL/GenBank/DDBJ whole genome shotgun (WGS) entry which is preliminary data.</text>
</comment>
<gene>
    <name evidence="5" type="ORF">LCGC14_2062160</name>
</gene>
<organism evidence="5">
    <name type="scientific">marine sediment metagenome</name>
    <dbReference type="NCBI Taxonomy" id="412755"/>
    <lineage>
        <taxon>unclassified sequences</taxon>
        <taxon>metagenomes</taxon>
        <taxon>ecological metagenomes</taxon>
    </lineage>
</organism>
<keyword evidence="1" id="KW-0547">Nucleotide-binding</keyword>
<dbReference type="AlphaFoldDB" id="A0A0F9EKZ5"/>
<evidence type="ECO:0000256" key="1">
    <source>
        <dbReference type="ARBA" id="ARBA00022840"/>
    </source>
</evidence>
<proteinExistence type="predicted"/>
<dbReference type="InterPro" id="IPR010808">
    <property type="entry name" value="CheA_P2-bd"/>
</dbReference>
<dbReference type="GO" id="GO:0005524">
    <property type="term" value="F:ATP binding"/>
    <property type="evidence" value="ECO:0007669"/>
    <property type="project" value="UniProtKB-KW"/>
</dbReference>
<evidence type="ECO:0000313" key="5">
    <source>
        <dbReference type="EMBL" id="KKL74714.1"/>
    </source>
</evidence>
<keyword evidence="2" id="KW-0902">Two-component regulatory system</keyword>
<keyword evidence="1" id="KW-0067">ATP-binding</keyword>
<name>A0A0F9EKZ5_9ZZZZ</name>
<dbReference type="SUPFAM" id="SSF55052">
    <property type="entry name" value="CheY-binding domain of CheA"/>
    <property type="match status" value="1"/>
</dbReference>
<accession>A0A0F9EKZ5</accession>
<dbReference type="InterPro" id="IPR035891">
    <property type="entry name" value="CheY-binding_CheA"/>
</dbReference>
<dbReference type="PANTHER" id="PTHR43395">
    <property type="entry name" value="SENSOR HISTIDINE KINASE CHEA"/>
    <property type="match status" value="1"/>
</dbReference>
<dbReference type="InterPro" id="IPR036641">
    <property type="entry name" value="HPT_dom_sf"/>
</dbReference>
<sequence length="227" mass="26886">MSSKEDIKLFISEAEDLIQKTEEEIFKLEDKPDDLKPIQELFFTFHTLKGLTAMAGFLNLSKFCHHFESFLENAKKKKIPVRKRTDFIDMLFESLDVLRNILKKVKEGDMSDIEKRFVEDIRDSFESFENEYDISFIQSLTLKEIAEFLKQKQNKSFKIYIRLEETCVFKKVRLFIIFRALNENGKICWTSPAPEALEKTILKNEFEIFFLTEKTKTNISHVIDEIL</sequence>
<dbReference type="Pfam" id="PF01627">
    <property type="entry name" value="Hpt"/>
    <property type="match status" value="1"/>
</dbReference>
<dbReference type="GO" id="GO:0000155">
    <property type="term" value="F:phosphorelay sensor kinase activity"/>
    <property type="evidence" value="ECO:0007669"/>
    <property type="project" value="InterPro"/>
</dbReference>
<dbReference type="Gene3D" id="3.30.70.1110">
    <property type="entry name" value="Histidine kinase CheA-like, P2 response regulator-binding domain"/>
    <property type="match status" value="1"/>
</dbReference>
<feature type="domain" description="HPt" evidence="4">
    <location>
        <begin position="1"/>
        <end position="105"/>
    </location>
</feature>
<dbReference type="PROSITE" id="PS50894">
    <property type="entry name" value="HPT"/>
    <property type="match status" value="1"/>
</dbReference>
<dbReference type="InterPro" id="IPR008207">
    <property type="entry name" value="Sig_transdc_His_kin_Hpt_dom"/>
</dbReference>
<dbReference type="Pfam" id="PF07194">
    <property type="entry name" value="P2"/>
    <property type="match status" value="1"/>
</dbReference>
<evidence type="ECO:0000259" key="4">
    <source>
        <dbReference type="PROSITE" id="PS50894"/>
    </source>
</evidence>
<dbReference type="Gene3D" id="1.20.120.160">
    <property type="entry name" value="HPT domain"/>
    <property type="match status" value="1"/>
</dbReference>
<dbReference type="SMART" id="SM00073">
    <property type="entry name" value="HPT"/>
    <property type="match status" value="1"/>
</dbReference>
<protein>
    <recommendedName>
        <fullName evidence="4">HPt domain-containing protein</fullName>
    </recommendedName>
</protein>
<dbReference type="SUPFAM" id="SSF47226">
    <property type="entry name" value="Histidine-containing phosphotransfer domain, HPT domain"/>
    <property type="match status" value="1"/>
</dbReference>
<dbReference type="InterPro" id="IPR051315">
    <property type="entry name" value="Bact_Chemotaxis_CheA"/>
</dbReference>
<dbReference type="PANTHER" id="PTHR43395:SF10">
    <property type="entry name" value="CHEMOTAXIS PROTEIN CHEA"/>
    <property type="match status" value="1"/>
</dbReference>